<dbReference type="EMBL" id="SOCE01000001">
    <property type="protein sequence ID" value="TDU88559.1"/>
    <property type="molecule type" value="Genomic_DNA"/>
</dbReference>
<feature type="domain" description="NADH-rubredoxin oxidoreductase C-terminal" evidence="25">
    <location>
        <begin position="774"/>
        <end position="838"/>
    </location>
</feature>
<dbReference type="GO" id="GO:0051537">
    <property type="term" value="F:2 iron, 2 sulfur cluster binding"/>
    <property type="evidence" value="ECO:0007669"/>
    <property type="project" value="UniProtKB-KW"/>
</dbReference>
<comment type="similarity">
    <text evidence="6">Belongs to the nitrite and sulfite reductase 4Fe-4S domain family.</text>
</comment>
<keyword evidence="12" id="KW-0479">Metal-binding</keyword>
<keyword evidence="9" id="KW-0349">Heme</keyword>
<feature type="domain" description="BFD-like [2Fe-2S]-binding" evidence="23">
    <location>
        <begin position="381"/>
        <end position="428"/>
    </location>
</feature>
<dbReference type="InterPro" id="IPR012744">
    <property type="entry name" value="Nitri_red_NirB"/>
</dbReference>
<feature type="domain" description="Nitrite/Sulfite reductase ferredoxin-like" evidence="22">
    <location>
        <begin position="1009"/>
        <end position="1070"/>
    </location>
</feature>
<dbReference type="InterPro" id="IPR041854">
    <property type="entry name" value="BFD-like_2Fe2S-bd_dom_sf"/>
</dbReference>
<dbReference type="InterPro" id="IPR041575">
    <property type="entry name" value="Rubredoxin_C"/>
</dbReference>
<dbReference type="InterPro" id="IPR005117">
    <property type="entry name" value="NiRdtase/SiRdtase_haem-b_fer"/>
</dbReference>
<accession>A0A4R7TA94</accession>
<protein>
    <recommendedName>
        <fullName evidence="7">assimilatory sulfite reductase (ferredoxin)</fullName>
        <ecNumber evidence="7">1.8.7.1</ecNumber>
    </recommendedName>
</protein>
<gene>
    <name evidence="26" type="ORF">EV138_2105</name>
</gene>
<evidence type="ECO:0000259" key="25">
    <source>
        <dbReference type="Pfam" id="PF18267"/>
    </source>
</evidence>
<evidence type="ECO:0000256" key="13">
    <source>
        <dbReference type="ARBA" id="ARBA00022784"/>
    </source>
</evidence>
<dbReference type="InterPro" id="IPR016156">
    <property type="entry name" value="FAD/NAD-linked_Rdtase_dimer_sf"/>
</dbReference>
<evidence type="ECO:0000256" key="5">
    <source>
        <dbReference type="ARBA" id="ARBA00005096"/>
    </source>
</evidence>
<keyword evidence="15" id="KW-0560">Oxidoreductase</keyword>
<evidence type="ECO:0000256" key="7">
    <source>
        <dbReference type="ARBA" id="ARBA00012353"/>
    </source>
</evidence>
<evidence type="ECO:0000256" key="15">
    <source>
        <dbReference type="ARBA" id="ARBA00023002"/>
    </source>
</evidence>
<evidence type="ECO:0000256" key="12">
    <source>
        <dbReference type="ARBA" id="ARBA00022723"/>
    </source>
</evidence>
<evidence type="ECO:0000256" key="17">
    <source>
        <dbReference type="ARBA" id="ARBA00023014"/>
    </source>
</evidence>
<dbReference type="RefSeq" id="WP_133978166.1">
    <property type="nucleotide sequence ID" value="NZ_SOCE01000001.1"/>
</dbReference>
<dbReference type="InterPro" id="IPR006067">
    <property type="entry name" value="NO2/SO3_Rdtase_4Fe4S_dom"/>
</dbReference>
<evidence type="ECO:0000256" key="8">
    <source>
        <dbReference type="ARBA" id="ARBA00022485"/>
    </source>
</evidence>
<feature type="domain" description="BFD-like [2Fe-2S]-binding" evidence="23">
    <location>
        <begin position="871"/>
        <end position="919"/>
    </location>
</feature>
<dbReference type="Pfam" id="PF03460">
    <property type="entry name" value="NIR_SIR_ferr"/>
    <property type="match status" value="1"/>
</dbReference>
<feature type="domain" description="Nitrite/sulphite reductase 4Fe-4S" evidence="21">
    <location>
        <begin position="1081"/>
        <end position="1217"/>
    </location>
</feature>
<dbReference type="PANTHER" id="PTHR43809:SF1">
    <property type="entry name" value="NITRITE REDUCTASE (NADH) LARGE SUBUNIT"/>
    <property type="match status" value="1"/>
</dbReference>
<evidence type="ECO:0000256" key="3">
    <source>
        <dbReference type="ARBA" id="ARBA00001974"/>
    </source>
</evidence>
<dbReference type="InterPro" id="IPR007419">
    <property type="entry name" value="BFD-like_2Fe2S-bd_dom"/>
</dbReference>
<feature type="domain" description="FAD/NAD(P)-binding" evidence="24">
    <location>
        <begin position="4"/>
        <end position="275"/>
    </location>
</feature>
<evidence type="ECO:0000256" key="9">
    <source>
        <dbReference type="ARBA" id="ARBA00022617"/>
    </source>
</evidence>
<evidence type="ECO:0000256" key="6">
    <source>
        <dbReference type="ARBA" id="ARBA00010429"/>
    </source>
</evidence>
<keyword evidence="18" id="KW-0534">Nitrate assimilation</keyword>
<dbReference type="NCBIfam" id="NF011565">
    <property type="entry name" value="PRK14989.1"/>
    <property type="match status" value="1"/>
</dbReference>
<evidence type="ECO:0000259" key="23">
    <source>
        <dbReference type="Pfam" id="PF04324"/>
    </source>
</evidence>
<feature type="domain" description="FAD/NAD(P)-binding" evidence="24">
    <location>
        <begin position="453"/>
        <end position="741"/>
    </location>
</feature>
<evidence type="ECO:0000256" key="18">
    <source>
        <dbReference type="ARBA" id="ARBA00023063"/>
    </source>
</evidence>
<dbReference type="Proteomes" id="UP000295151">
    <property type="component" value="Unassembled WGS sequence"/>
</dbReference>
<dbReference type="FunFam" id="3.30.413.10:FF:000007">
    <property type="entry name" value="Nitrite reductase [NAD(P)H] large subunit"/>
    <property type="match status" value="1"/>
</dbReference>
<reference evidence="26 27" key="1">
    <citation type="submission" date="2019-03" db="EMBL/GenBank/DDBJ databases">
        <title>Genomic Encyclopedia of Type Strains, Phase III (KMG-III): the genomes of soil and plant-associated and newly described type strains.</title>
        <authorList>
            <person name="Whitman W."/>
        </authorList>
    </citation>
    <scope>NUCLEOTIDE SEQUENCE [LARGE SCALE GENOMIC DNA]</scope>
    <source>
        <strain evidence="26 27">VKM Ac-2575</strain>
    </source>
</reference>
<organism evidence="26 27">
    <name type="scientific">Kribbella voronezhensis</name>
    <dbReference type="NCBI Taxonomy" id="2512212"/>
    <lineage>
        <taxon>Bacteria</taxon>
        <taxon>Bacillati</taxon>
        <taxon>Actinomycetota</taxon>
        <taxon>Actinomycetes</taxon>
        <taxon>Propionibacteriales</taxon>
        <taxon>Kribbellaceae</taxon>
        <taxon>Kribbella</taxon>
    </lineage>
</organism>
<dbReference type="GO" id="GO:0042128">
    <property type="term" value="P:nitrate assimilation"/>
    <property type="evidence" value="ECO:0007669"/>
    <property type="project" value="UniProtKB-UniPathway"/>
</dbReference>
<dbReference type="UniPathway" id="UPA00653"/>
<dbReference type="InterPro" id="IPR036188">
    <property type="entry name" value="FAD/NAD-bd_sf"/>
</dbReference>
<dbReference type="Gene3D" id="3.50.50.60">
    <property type="entry name" value="FAD/NAD(P)-binding domain"/>
    <property type="match status" value="4"/>
</dbReference>
<dbReference type="InterPro" id="IPR052034">
    <property type="entry name" value="NasD-like"/>
</dbReference>
<comment type="cofactor">
    <cofactor evidence="2">
        <name>[4Fe-4S] cluster</name>
        <dbReference type="ChEBI" id="CHEBI:49883"/>
    </cofactor>
</comment>
<keyword evidence="13" id="KW-0883">Thioether bond</keyword>
<comment type="function">
    <text evidence="4">Catalyzes the reduction of sulfite to sulfide, a step in the biosynthesis of sulfur-containing amino acids and cofactors.</text>
</comment>
<evidence type="ECO:0000256" key="11">
    <source>
        <dbReference type="ARBA" id="ARBA00022714"/>
    </source>
</evidence>
<dbReference type="Pfam" id="PF04324">
    <property type="entry name" value="Fer2_BFD"/>
    <property type="match status" value="2"/>
</dbReference>
<comment type="cofactor">
    <cofactor evidence="1">
        <name>siroheme</name>
        <dbReference type="ChEBI" id="CHEBI:60052"/>
    </cofactor>
</comment>
<comment type="cofactor">
    <cofactor evidence="19">
        <name>[2Fe-2S] cluster</name>
        <dbReference type="ChEBI" id="CHEBI:190135"/>
    </cofactor>
</comment>
<dbReference type="PRINTS" id="PR00397">
    <property type="entry name" value="SIROHAEM"/>
</dbReference>
<dbReference type="InterPro" id="IPR036136">
    <property type="entry name" value="Nit/Sulf_reduc_fer-like_dom_sf"/>
</dbReference>
<evidence type="ECO:0000256" key="4">
    <source>
        <dbReference type="ARBA" id="ARBA00003247"/>
    </source>
</evidence>
<dbReference type="OrthoDB" id="9768666at2"/>
<evidence type="ECO:0000313" key="27">
    <source>
        <dbReference type="Proteomes" id="UP000295151"/>
    </source>
</evidence>
<keyword evidence="11" id="KW-0001">2Fe-2S</keyword>
<evidence type="ECO:0000256" key="10">
    <source>
        <dbReference type="ARBA" id="ARBA00022630"/>
    </source>
</evidence>
<dbReference type="InterPro" id="IPR045854">
    <property type="entry name" value="NO2/SO3_Rdtase_4Fe4S_sf"/>
</dbReference>
<keyword evidence="17" id="KW-0411">Iron-sulfur</keyword>
<dbReference type="GO" id="GO:0050660">
    <property type="term" value="F:flavin adenine dinucleotide binding"/>
    <property type="evidence" value="ECO:0007669"/>
    <property type="project" value="InterPro"/>
</dbReference>
<dbReference type="NCBIfam" id="TIGR02374">
    <property type="entry name" value="nitri_red_nirB"/>
    <property type="match status" value="1"/>
</dbReference>
<keyword evidence="27" id="KW-1185">Reference proteome</keyword>
<keyword evidence="8" id="KW-0004">4Fe-4S</keyword>
<evidence type="ECO:0000259" key="22">
    <source>
        <dbReference type="Pfam" id="PF03460"/>
    </source>
</evidence>
<dbReference type="GO" id="GO:0051539">
    <property type="term" value="F:4 iron, 4 sulfur cluster binding"/>
    <property type="evidence" value="ECO:0007669"/>
    <property type="project" value="UniProtKB-KW"/>
</dbReference>
<comment type="catalytic activity">
    <reaction evidence="20">
        <text>hydrogen sulfide + 6 oxidized [2Fe-2S]-[ferredoxin] + 3 H2O = sulfite + 6 reduced [2Fe-2S]-[ferredoxin] + 7 H(+)</text>
        <dbReference type="Rhea" id="RHEA:23132"/>
        <dbReference type="Rhea" id="RHEA-COMP:10000"/>
        <dbReference type="Rhea" id="RHEA-COMP:10001"/>
        <dbReference type="ChEBI" id="CHEBI:15377"/>
        <dbReference type="ChEBI" id="CHEBI:15378"/>
        <dbReference type="ChEBI" id="CHEBI:17359"/>
        <dbReference type="ChEBI" id="CHEBI:29919"/>
        <dbReference type="ChEBI" id="CHEBI:33737"/>
        <dbReference type="ChEBI" id="CHEBI:33738"/>
        <dbReference type="EC" id="1.8.7.1"/>
    </reaction>
</comment>
<evidence type="ECO:0000313" key="26">
    <source>
        <dbReference type="EMBL" id="TDU88559.1"/>
    </source>
</evidence>
<dbReference type="Gene3D" id="3.30.390.30">
    <property type="match status" value="1"/>
</dbReference>
<dbReference type="InterPro" id="IPR006066">
    <property type="entry name" value="NO2/SO3_Rdtase_FeS/sirohaem_BS"/>
</dbReference>
<dbReference type="GO" id="GO:0098809">
    <property type="term" value="F:nitrite reductase activity"/>
    <property type="evidence" value="ECO:0007669"/>
    <property type="project" value="InterPro"/>
</dbReference>
<dbReference type="Pfam" id="PF18267">
    <property type="entry name" value="Rubredoxin_C"/>
    <property type="match status" value="1"/>
</dbReference>
<dbReference type="PRINTS" id="PR00368">
    <property type="entry name" value="FADPNR"/>
</dbReference>
<keyword evidence="16" id="KW-0408">Iron</keyword>
<evidence type="ECO:0000256" key="19">
    <source>
        <dbReference type="ARBA" id="ARBA00034078"/>
    </source>
</evidence>
<evidence type="ECO:0000256" key="16">
    <source>
        <dbReference type="ARBA" id="ARBA00023004"/>
    </source>
</evidence>
<dbReference type="Pfam" id="PF01077">
    <property type="entry name" value="NIR_SIR"/>
    <property type="match status" value="1"/>
</dbReference>
<dbReference type="EC" id="1.8.7.1" evidence="7"/>
<dbReference type="InterPro" id="IPR023753">
    <property type="entry name" value="FAD/NAD-binding_dom"/>
</dbReference>
<dbReference type="GO" id="GO:0050311">
    <property type="term" value="F:sulfite reductase (ferredoxin) activity"/>
    <property type="evidence" value="ECO:0007669"/>
    <property type="project" value="UniProtKB-EC"/>
</dbReference>
<sequence length="1304" mass="137733">MTERVVIIGAGMAGTRLAQLLDGRYDVQLLGDEGFYNRGRLTEYVAGRAAEPVVDKANPVTAVAVDRAAKVVIAEDGQRIPYDRLVFATGAEPVEPPALNGFRTLRTADDAIAIVRAAEHVRRAVILGGGILGVETACALRERGVAVTLIHDGESLLDKTIRATAGRRITRAVRHLGVEVLLNTTIASTEVRDGSFRSAQLAGGGVVFGELLIAACGVEPRAAVAAAAGLPIGSTGGIVVDHTFTTPVDPDVHAIGDCAECEGRTTGTVAGAWDQAEILARHLAAEEVEPGPGDEVIRLTAGGLDVLVLGSEAPGGEVVQLDDDKRFVRAVIHEGVVRSAVVVGAPEVAAELVLLADRRTQVAADLLFAAPETPKKRQLTVCRCNGVTRAAIEAAWQAGADSVAGIAAKTRATTGCGSCTGAVGNLLDRLRRGESEPVPTRRATMTELNKARHLVIVGGGMVAHRLVEALRSRDTAVDWRITVLAEEPRMPYDRVALTSYFSGRDPQDLSLGDPELWDDPAVTLRKGVTVTAMDVEAKTVRTSRDEVIAYDELVLATGSYAFVPPIKNSDVNGCFVYRTVDDVAALRVYVERLRAEGKDVNGVVVGGGLLGLEAAGALRALGAKTKVVEFAPRLMALQVDEGGGSALARLIRDLDIEVLTSTQTTRVKTTSQGAAKAMAVADGPDLPADVVVFATGVRPRDELGRASGLEIGERGGVVVDDTCRTSVPGVWAIGEVACIEGRVWGLVAPGYAMAEIVADQLLGGAATFPGADSSTKLKLLGVDVASFGDAFGATEGALDIVYADPVAGVYKKLVLSDDARTLLGGILVGDASAYSGLRPMVGRQLGADPASYLLPEGSQPVQMELPDDAPVCSCNNVSAGTIRCAVREEGCGDLKSLCGKTKAGTSCGSCLPIVKNLLNSELAAAGVEVSKALCEHFALSRAELFDVVRVTGLRTFSEIVERHGTGRGCDICKPVVASILASLDPAGHVLDGERATLQDTNDHVMANIQKDGTYSVVPRIPGGEVTPEGLIAIGEVARDFGLYTKITGGQRVDLFGARIEQLPAIWKRLVDAGFESGHAYGKSLRTVKSCVGSTWCRYGVQDSVGMAIALELRYRGLRSPHKLKLGVSGCARECAEARGKDVGVIATENGWNLYVGGNGGMTPRHAQLLASDLSDDQLLQAIDRFLMYYIRTGDRLQRTAVWVNEIEGGLDHVRDVVLNDSLGIAADLDAAMASHIDSYVDEWQATLQDPEKLARFVSFVNAPDQPDADLRYVVERNQPRPATPAERGQMEPVLLAGPRLEVRR</sequence>
<evidence type="ECO:0000256" key="1">
    <source>
        <dbReference type="ARBA" id="ARBA00001929"/>
    </source>
</evidence>
<dbReference type="SUPFAM" id="SSF55124">
    <property type="entry name" value="Nitrite/Sulfite reductase N-terminal domain-like"/>
    <property type="match status" value="1"/>
</dbReference>
<comment type="pathway">
    <text evidence="5">Nitrogen metabolism; nitrate reduction (assimilation).</text>
</comment>
<dbReference type="SUPFAM" id="SSF51905">
    <property type="entry name" value="FAD/NAD(P)-binding domain"/>
    <property type="match status" value="3"/>
</dbReference>
<dbReference type="GO" id="GO:0046872">
    <property type="term" value="F:metal ion binding"/>
    <property type="evidence" value="ECO:0007669"/>
    <property type="project" value="UniProtKB-KW"/>
</dbReference>
<dbReference type="Gene3D" id="3.30.413.10">
    <property type="entry name" value="Sulfite Reductase Hemoprotein, domain 1"/>
    <property type="match status" value="1"/>
</dbReference>
<evidence type="ECO:0000259" key="24">
    <source>
        <dbReference type="Pfam" id="PF07992"/>
    </source>
</evidence>
<dbReference type="Pfam" id="PF07992">
    <property type="entry name" value="Pyr_redox_2"/>
    <property type="match status" value="2"/>
</dbReference>
<evidence type="ECO:0000256" key="20">
    <source>
        <dbReference type="ARBA" id="ARBA00049518"/>
    </source>
</evidence>
<dbReference type="PANTHER" id="PTHR43809">
    <property type="entry name" value="NITRITE REDUCTASE (NADH) LARGE SUBUNIT"/>
    <property type="match status" value="1"/>
</dbReference>
<evidence type="ECO:0000256" key="14">
    <source>
        <dbReference type="ARBA" id="ARBA00022827"/>
    </source>
</evidence>
<evidence type="ECO:0000256" key="2">
    <source>
        <dbReference type="ARBA" id="ARBA00001966"/>
    </source>
</evidence>
<comment type="cofactor">
    <cofactor evidence="3">
        <name>FAD</name>
        <dbReference type="ChEBI" id="CHEBI:57692"/>
    </cofactor>
</comment>
<keyword evidence="14" id="KW-0274">FAD</keyword>
<comment type="caution">
    <text evidence="26">The sequence shown here is derived from an EMBL/GenBank/DDBJ whole genome shotgun (WGS) entry which is preliminary data.</text>
</comment>
<dbReference type="Gene3D" id="1.10.10.1100">
    <property type="entry name" value="BFD-like [2Fe-2S]-binding domain"/>
    <property type="match status" value="2"/>
</dbReference>
<dbReference type="GO" id="GO:0020037">
    <property type="term" value="F:heme binding"/>
    <property type="evidence" value="ECO:0007669"/>
    <property type="project" value="InterPro"/>
</dbReference>
<dbReference type="PROSITE" id="PS00365">
    <property type="entry name" value="NIR_SIR"/>
    <property type="match status" value="1"/>
</dbReference>
<dbReference type="SUPFAM" id="SSF56014">
    <property type="entry name" value="Nitrite and sulphite reductase 4Fe-4S domain-like"/>
    <property type="match status" value="1"/>
</dbReference>
<evidence type="ECO:0000259" key="21">
    <source>
        <dbReference type="Pfam" id="PF01077"/>
    </source>
</evidence>
<dbReference type="CDD" id="cd19944">
    <property type="entry name" value="NirB_Fer2_BFD-like_2"/>
    <property type="match status" value="1"/>
</dbReference>
<name>A0A4R7TA94_9ACTN</name>
<keyword evidence="10" id="KW-0285">Flavoprotein</keyword>
<proteinExistence type="inferred from homology"/>
<dbReference type="GO" id="GO:0050661">
    <property type="term" value="F:NADP binding"/>
    <property type="evidence" value="ECO:0007669"/>
    <property type="project" value="InterPro"/>
</dbReference>